<evidence type="ECO:0000313" key="1">
    <source>
        <dbReference type="EMBL" id="KAI3792435.1"/>
    </source>
</evidence>
<dbReference type="EMBL" id="CM042009">
    <property type="protein sequence ID" value="KAI3792435.1"/>
    <property type="molecule type" value="Genomic_DNA"/>
</dbReference>
<evidence type="ECO:0000313" key="2">
    <source>
        <dbReference type="Proteomes" id="UP001055811"/>
    </source>
</evidence>
<reference evidence="1 2" key="2">
    <citation type="journal article" date="2022" name="Mol. Ecol. Resour.">
        <title>The genomes of chicory, endive, great burdock and yacon provide insights into Asteraceae paleo-polyploidization history and plant inulin production.</title>
        <authorList>
            <person name="Fan W."/>
            <person name="Wang S."/>
            <person name="Wang H."/>
            <person name="Wang A."/>
            <person name="Jiang F."/>
            <person name="Liu H."/>
            <person name="Zhao H."/>
            <person name="Xu D."/>
            <person name="Zhang Y."/>
        </authorList>
    </citation>
    <scope>NUCLEOTIDE SEQUENCE [LARGE SCALE GENOMIC DNA]</scope>
    <source>
        <strain evidence="2">cv. Punajuju</strain>
        <tissue evidence="1">Leaves</tissue>
    </source>
</reference>
<reference evidence="2" key="1">
    <citation type="journal article" date="2022" name="Mol. Ecol. Resour.">
        <title>The genomes of chicory, endive, great burdock and yacon provide insights into Asteraceae palaeo-polyploidization history and plant inulin production.</title>
        <authorList>
            <person name="Fan W."/>
            <person name="Wang S."/>
            <person name="Wang H."/>
            <person name="Wang A."/>
            <person name="Jiang F."/>
            <person name="Liu H."/>
            <person name="Zhao H."/>
            <person name="Xu D."/>
            <person name="Zhang Y."/>
        </authorList>
    </citation>
    <scope>NUCLEOTIDE SEQUENCE [LARGE SCALE GENOMIC DNA]</scope>
    <source>
        <strain evidence="2">cv. Punajuju</strain>
    </source>
</reference>
<organism evidence="1 2">
    <name type="scientific">Cichorium intybus</name>
    <name type="common">Chicory</name>
    <dbReference type="NCBI Taxonomy" id="13427"/>
    <lineage>
        <taxon>Eukaryota</taxon>
        <taxon>Viridiplantae</taxon>
        <taxon>Streptophyta</taxon>
        <taxon>Embryophyta</taxon>
        <taxon>Tracheophyta</taxon>
        <taxon>Spermatophyta</taxon>
        <taxon>Magnoliopsida</taxon>
        <taxon>eudicotyledons</taxon>
        <taxon>Gunneridae</taxon>
        <taxon>Pentapetalae</taxon>
        <taxon>asterids</taxon>
        <taxon>campanulids</taxon>
        <taxon>Asterales</taxon>
        <taxon>Asteraceae</taxon>
        <taxon>Cichorioideae</taxon>
        <taxon>Cichorieae</taxon>
        <taxon>Cichoriinae</taxon>
        <taxon>Cichorium</taxon>
    </lineage>
</organism>
<comment type="caution">
    <text evidence="1">The sequence shown here is derived from an EMBL/GenBank/DDBJ whole genome shotgun (WGS) entry which is preliminary data.</text>
</comment>
<gene>
    <name evidence="1" type="ORF">L2E82_06315</name>
</gene>
<keyword evidence="2" id="KW-1185">Reference proteome</keyword>
<accession>A0ACB9H9L4</accession>
<name>A0ACB9H9L4_CICIN</name>
<sequence>MPATRSPSCRLVAVGRMPPTNIMEVIESGYVTSGIVLGVVAMVAMTGWWCTTYEVRVVAKRQIVVLDVGGGWMKIKRKTFTVRHVCIPNSTASGGTQPLLSSPINHINSSPKLIANLFLNPLSSFLIQNRRRISCLVW</sequence>
<proteinExistence type="predicted"/>
<dbReference type="Proteomes" id="UP001055811">
    <property type="component" value="Linkage Group LG01"/>
</dbReference>
<protein>
    <submittedName>
        <fullName evidence="1">Uncharacterized protein</fullName>
    </submittedName>
</protein>